<dbReference type="Proteomes" id="UP000000759">
    <property type="component" value="Chromosome 17"/>
</dbReference>
<protein>
    <submittedName>
        <fullName evidence="2">Uncharacterized protein</fullName>
    </submittedName>
</protein>
<keyword evidence="3" id="KW-1185">Reference proteome</keyword>
<dbReference type="eggNOG" id="ENOG502T702">
    <property type="taxonomic scope" value="Eukaryota"/>
</dbReference>
<dbReference type="EMBL" id="CM000619">
    <property type="protein sequence ID" value="EEC45674.1"/>
    <property type="molecule type" value="Genomic_DNA"/>
</dbReference>
<dbReference type="AlphaFoldDB" id="B7G6Y4"/>
<dbReference type="HOGENOM" id="CLU_736641_0_0_1"/>
<reference evidence="3" key="2">
    <citation type="submission" date="2008-08" db="EMBL/GenBank/DDBJ databases">
        <authorList>
            <consortium name="Diatom Consortium"/>
            <person name="Grigoriev I."/>
            <person name="Grimwood J."/>
            <person name="Kuo A."/>
            <person name="Otillar R.P."/>
            <person name="Salamov A."/>
            <person name="Detter J.C."/>
            <person name="Lindquist E."/>
            <person name="Shapiro H."/>
            <person name="Lucas S."/>
            <person name="Glavina del Rio T."/>
            <person name="Pitluck S."/>
            <person name="Rokhsar D."/>
            <person name="Bowler C."/>
        </authorList>
    </citation>
    <scope>GENOME REANNOTATION</scope>
    <source>
        <strain evidence="3">CCAP 1055/1</strain>
    </source>
</reference>
<gene>
    <name evidence="2" type="ORF">PHATRDRAFT_48385</name>
</gene>
<dbReference type="RefSeq" id="XP_002182938.1">
    <property type="nucleotide sequence ID" value="XM_002182902.1"/>
</dbReference>
<evidence type="ECO:0000313" key="2">
    <source>
        <dbReference type="EMBL" id="EEC45674.1"/>
    </source>
</evidence>
<feature type="region of interest" description="Disordered" evidence="1">
    <location>
        <begin position="129"/>
        <end position="154"/>
    </location>
</feature>
<name>B7G6Y4_PHATC</name>
<dbReference type="PaxDb" id="2850-Phatr48385"/>
<dbReference type="OrthoDB" id="42202at2759"/>
<dbReference type="GeneID" id="7203584"/>
<proteinExistence type="predicted"/>
<accession>B7G6Y4</accession>
<dbReference type="KEGG" id="pti:PHATRDRAFT_48385"/>
<reference evidence="2 3" key="1">
    <citation type="journal article" date="2008" name="Nature">
        <title>The Phaeodactylum genome reveals the evolutionary history of diatom genomes.</title>
        <authorList>
            <person name="Bowler C."/>
            <person name="Allen A.E."/>
            <person name="Badger J.H."/>
            <person name="Grimwood J."/>
            <person name="Jabbari K."/>
            <person name="Kuo A."/>
            <person name="Maheswari U."/>
            <person name="Martens C."/>
            <person name="Maumus F."/>
            <person name="Otillar R.P."/>
            <person name="Rayko E."/>
            <person name="Salamov A."/>
            <person name="Vandepoele K."/>
            <person name="Beszteri B."/>
            <person name="Gruber A."/>
            <person name="Heijde M."/>
            <person name="Katinka M."/>
            <person name="Mock T."/>
            <person name="Valentin K."/>
            <person name="Verret F."/>
            <person name="Berges J.A."/>
            <person name="Brownlee C."/>
            <person name="Cadoret J.P."/>
            <person name="Chiovitti A."/>
            <person name="Choi C.J."/>
            <person name="Coesel S."/>
            <person name="De Martino A."/>
            <person name="Detter J.C."/>
            <person name="Durkin C."/>
            <person name="Falciatore A."/>
            <person name="Fournet J."/>
            <person name="Haruta M."/>
            <person name="Huysman M.J."/>
            <person name="Jenkins B.D."/>
            <person name="Jiroutova K."/>
            <person name="Jorgensen R.E."/>
            <person name="Joubert Y."/>
            <person name="Kaplan A."/>
            <person name="Kroger N."/>
            <person name="Kroth P.G."/>
            <person name="La Roche J."/>
            <person name="Lindquist E."/>
            <person name="Lommer M."/>
            <person name="Martin-Jezequel V."/>
            <person name="Lopez P.J."/>
            <person name="Lucas S."/>
            <person name="Mangogna M."/>
            <person name="McGinnis K."/>
            <person name="Medlin L.K."/>
            <person name="Montsant A."/>
            <person name="Oudot-Le Secq M.P."/>
            <person name="Napoli C."/>
            <person name="Obornik M."/>
            <person name="Parker M.S."/>
            <person name="Petit J.L."/>
            <person name="Porcel B.M."/>
            <person name="Poulsen N."/>
            <person name="Robison M."/>
            <person name="Rychlewski L."/>
            <person name="Rynearson T.A."/>
            <person name="Schmutz J."/>
            <person name="Shapiro H."/>
            <person name="Siaut M."/>
            <person name="Stanley M."/>
            <person name="Sussman M.R."/>
            <person name="Taylor A.R."/>
            <person name="Vardi A."/>
            <person name="von Dassow P."/>
            <person name="Vyverman W."/>
            <person name="Willis A."/>
            <person name="Wyrwicz L.S."/>
            <person name="Rokhsar D.S."/>
            <person name="Weissenbach J."/>
            <person name="Armbrust E.V."/>
            <person name="Green B.R."/>
            <person name="Van de Peer Y."/>
            <person name="Grigoriev I.V."/>
        </authorList>
    </citation>
    <scope>NUCLEOTIDE SEQUENCE [LARGE SCALE GENOMIC DNA]</scope>
    <source>
        <strain evidence="2 3">CCAP 1055/1</strain>
    </source>
</reference>
<evidence type="ECO:0000256" key="1">
    <source>
        <dbReference type="SAM" id="MobiDB-lite"/>
    </source>
</evidence>
<organism evidence="2 3">
    <name type="scientific">Phaeodactylum tricornutum (strain CCAP 1055/1)</name>
    <dbReference type="NCBI Taxonomy" id="556484"/>
    <lineage>
        <taxon>Eukaryota</taxon>
        <taxon>Sar</taxon>
        <taxon>Stramenopiles</taxon>
        <taxon>Ochrophyta</taxon>
        <taxon>Bacillariophyta</taxon>
        <taxon>Bacillariophyceae</taxon>
        <taxon>Bacillariophycidae</taxon>
        <taxon>Naviculales</taxon>
        <taxon>Phaeodactylaceae</taxon>
        <taxon>Phaeodactylum</taxon>
    </lineage>
</organism>
<sequence length="365" mass="39911">MASVSSFQHWTHRSLLYPLLVRSAARHSSSPITTRWFAAGGMSRLLDYGGAPAAWNDPKPVHRVENASKNCHVQAVCFDFDVLTRAVDSSRISKAGDSTSDTTSRPRLGTVQPNVSAIRQVANLLNVDWGSSDTANDNRTTNDNSSNTVANTGQLATLAPVRPKVRDFSPGASDVRAKYADKLSQKGVGGGLATVDLAKYQVQQNAHQGDAAGHWAARERAVTEPGPNSATRWMALTGTGGLLQYLTKRSMKIALFPRLGNTVPDSQEGERMEDFKRQLNEVVFDLLLKDGTQEPSVIVQEMLGQFQLDPKFILVVSDRDAYLRAAKDAGMVACRVRPENAPRGNRYPKWKTSLTKSMAFPLVPF</sequence>
<evidence type="ECO:0000313" key="3">
    <source>
        <dbReference type="Proteomes" id="UP000000759"/>
    </source>
</evidence>
<feature type="compositionally biased region" description="Low complexity" evidence="1">
    <location>
        <begin position="131"/>
        <end position="148"/>
    </location>
</feature>
<dbReference type="InParanoid" id="B7G6Y4"/>